<feature type="zinc finger region" description="dksA C4-type" evidence="6">
    <location>
        <begin position="101"/>
        <end position="125"/>
    </location>
</feature>
<proteinExistence type="inferred from homology"/>
<name>A0A0J6UVE5_9HYPH</name>
<evidence type="ECO:0000256" key="2">
    <source>
        <dbReference type="ARBA" id="ARBA00022723"/>
    </source>
</evidence>
<comment type="function">
    <text evidence="5">Transcription factor that acts by binding directly to the RNA polymerase (RNAP). Required for negative regulation of rRNA expression and positive regulation of several amino acid biosynthesis promoters.</text>
</comment>
<evidence type="ECO:0000259" key="7">
    <source>
        <dbReference type="Pfam" id="PF01258"/>
    </source>
</evidence>
<dbReference type="GO" id="GO:0010468">
    <property type="term" value="P:regulation of gene expression"/>
    <property type="evidence" value="ECO:0007669"/>
    <property type="project" value="UniProtKB-UniRule"/>
</dbReference>
<evidence type="ECO:0000256" key="6">
    <source>
        <dbReference type="PROSITE-ProRule" id="PRU00510"/>
    </source>
</evidence>
<dbReference type="RefSeq" id="WP_048466003.1">
    <property type="nucleotide sequence ID" value="NZ_JBNTQU010000020.1"/>
</dbReference>
<dbReference type="PANTHER" id="PTHR33823:SF2">
    <property type="entry name" value="RNA POLYMERASE-BINDING TRANSCRIPTION FACTOR DKSA"/>
    <property type="match status" value="1"/>
</dbReference>
<dbReference type="AlphaFoldDB" id="A0A0J6UVE5"/>
<keyword evidence="2 5" id="KW-0479">Metal-binding</keyword>
<dbReference type="PROSITE" id="PS51128">
    <property type="entry name" value="ZF_DKSA_2"/>
    <property type="match status" value="1"/>
</dbReference>
<feature type="domain" description="Zinc finger DksA/TraR C4-type" evidence="7">
    <location>
        <begin position="96"/>
        <end position="131"/>
    </location>
</feature>
<evidence type="ECO:0000256" key="4">
    <source>
        <dbReference type="ARBA" id="ARBA00022833"/>
    </source>
</evidence>
<dbReference type="InterPro" id="IPR012784">
    <property type="entry name" value="DksA_RNA_pol-bd"/>
</dbReference>
<dbReference type="InterPro" id="IPR020458">
    <property type="entry name" value="Znf_DskA_TraR_CS"/>
</dbReference>
<evidence type="ECO:0000259" key="8">
    <source>
        <dbReference type="Pfam" id="PF21157"/>
    </source>
</evidence>
<comment type="caution">
    <text evidence="5">Lacks conserved residue(s) required for the propagation of feature annotation.</text>
</comment>
<feature type="domain" description="DnaK suppressor protein DksA N-terminal" evidence="8">
    <location>
        <begin position="23"/>
        <end position="93"/>
    </location>
</feature>
<dbReference type="HAMAP" id="MF_00926">
    <property type="entry name" value="DksA"/>
    <property type="match status" value="1"/>
</dbReference>
<evidence type="ECO:0000313" key="10">
    <source>
        <dbReference type="Proteomes" id="UP000035929"/>
    </source>
</evidence>
<dbReference type="Pfam" id="PF21157">
    <property type="entry name" value="DksA_N"/>
    <property type="match status" value="1"/>
</dbReference>
<dbReference type="PROSITE" id="PS01102">
    <property type="entry name" value="ZF_DKSA_1"/>
    <property type="match status" value="1"/>
</dbReference>
<dbReference type="InterPro" id="IPR000962">
    <property type="entry name" value="Znf_DskA_TraR"/>
</dbReference>
<dbReference type="NCBIfam" id="TIGR02420">
    <property type="entry name" value="dksA"/>
    <property type="match status" value="1"/>
</dbReference>
<dbReference type="Proteomes" id="UP000035929">
    <property type="component" value="Unassembled WGS sequence"/>
</dbReference>
<evidence type="ECO:0000256" key="1">
    <source>
        <dbReference type="ARBA" id="ARBA00022490"/>
    </source>
</evidence>
<organism evidence="9 10">
    <name type="scientific">Methylobacterium aquaticum</name>
    <dbReference type="NCBI Taxonomy" id="270351"/>
    <lineage>
        <taxon>Bacteria</taxon>
        <taxon>Pseudomonadati</taxon>
        <taxon>Pseudomonadota</taxon>
        <taxon>Alphaproteobacteria</taxon>
        <taxon>Hyphomicrobiales</taxon>
        <taxon>Methylobacteriaceae</taxon>
        <taxon>Methylobacterium</taxon>
    </lineage>
</organism>
<dbReference type="Gene3D" id="1.20.120.910">
    <property type="entry name" value="DksA, coiled-coil domain"/>
    <property type="match status" value="1"/>
</dbReference>
<accession>A0A0J6UVE5</accession>
<gene>
    <name evidence="5" type="primary">dksA</name>
    <name evidence="9" type="ORF">VP06_22465</name>
</gene>
<reference evidence="9 10" key="1">
    <citation type="submission" date="2015-03" db="EMBL/GenBank/DDBJ databases">
        <title>Genome sequencing of Methylobacterium aquaticum DSM16371 type strain.</title>
        <authorList>
            <person name="Chaudhry V."/>
            <person name="Patil P.B."/>
        </authorList>
    </citation>
    <scope>NUCLEOTIDE SEQUENCE [LARGE SCALE GENOMIC DNA]</scope>
    <source>
        <strain evidence="9 10">DSM 16371</strain>
    </source>
</reference>
<dbReference type="SUPFAM" id="SSF109635">
    <property type="entry name" value="DnaK suppressor protein DksA, alpha-hairpin domain"/>
    <property type="match status" value="1"/>
</dbReference>
<dbReference type="Pfam" id="PF01258">
    <property type="entry name" value="zf-dskA_traR"/>
    <property type="match status" value="1"/>
</dbReference>
<evidence type="ECO:0000313" key="9">
    <source>
        <dbReference type="EMBL" id="KMO30206.1"/>
    </source>
</evidence>
<protein>
    <recommendedName>
        <fullName evidence="5">RNA polymerase-binding transcription factor DksA</fullName>
    </recommendedName>
</protein>
<comment type="caution">
    <text evidence="9">The sequence shown here is derived from an EMBL/GenBank/DDBJ whole genome shotgun (WGS) entry which is preliminary data.</text>
</comment>
<sequence>MAKVVIEEGYAPNDAEPFMNERQREYFRRKLQSWKQDILREAQDTLVALQSENENHPDLTDRASSETDRAIELRARDRQRKLIAKIDAALSRIEDGSYGYCEETGEPISLKRLEARPIATLSLEAQERHERRERVYRDD</sequence>
<comment type="subunit">
    <text evidence="5">Interacts directly with the RNA polymerase.</text>
</comment>
<dbReference type="GO" id="GO:0005737">
    <property type="term" value="C:cytoplasm"/>
    <property type="evidence" value="ECO:0007669"/>
    <property type="project" value="UniProtKB-SubCell"/>
</dbReference>
<dbReference type="GO" id="GO:0008270">
    <property type="term" value="F:zinc ion binding"/>
    <property type="evidence" value="ECO:0007669"/>
    <property type="project" value="UniProtKB-UniRule"/>
</dbReference>
<dbReference type="EMBL" id="LABX01000181">
    <property type="protein sequence ID" value="KMO30206.1"/>
    <property type="molecule type" value="Genomic_DNA"/>
</dbReference>
<keyword evidence="4 5" id="KW-0862">Zinc</keyword>
<dbReference type="InterPro" id="IPR048489">
    <property type="entry name" value="DksA_N"/>
</dbReference>
<comment type="subcellular location">
    <subcellularLocation>
        <location evidence="5">Cytoplasm</location>
    </subcellularLocation>
</comment>
<evidence type="ECO:0000256" key="3">
    <source>
        <dbReference type="ARBA" id="ARBA00022771"/>
    </source>
</evidence>
<dbReference type="InterPro" id="IPR037187">
    <property type="entry name" value="DnaK_N"/>
</dbReference>
<evidence type="ECO:0000256" key="5">
    <source>
        <dbReference type="HAMAP-Rule" id="MF_00926"/>
    </source>
</evidence>
<dbReference type="PANTHER" id="PTHR33823">
    <property type="entry name" value="RNA POLYMERASE-BINDING TRANSCRIPTION FACTOR DKSA-RELATED"/>
    <property type="match status" value="1"/>
</dbReference>
<dbReference type="SUPFAM" id="SSF57716">
    <property type="entry name" value="Glucocorticoid receptor-like (DNA-binding domain)"/>
    <property type="match status" value="1"/>
</dbReference>
<dbReference type="PATRIC" id="fig|270351.6.peg.2364"/>
<comment type="similarity">
    <text evidence="5">Belongs to the DksA family.</text>
</comment>
<keyword evidence="1 5" id="KW-0963">Cytoplasm</keyword>
<dbReference type="OrthoDB" id="9803742at2"/>
<keyword evidence="3 5" id="KW-0863">Zinc-finger</keyword>